<dbReference type="EMBL" id="ACYU01000034">
    <property type="protein sequence ID" value="EEW07783.1"/>
    <property type="molecule type" value="Genomic_DNA"/>
</dbReference>
<feature type="transmembrane region" description="Helical" evidence="1">
    <location>
        <begin position="62"/>
        <end position="81"/>
    </location>
</feature>
<proteinExistence type="predicted"/>
<evidence type="ECO:0000313" key="3">
    <source>
        <dbReference type="Proteomes" id="UP000004827"/>
    </source>
</evidence>
<keyword evidence="1" id="KW-0812">Transmembrane</keyword>
<name>D2YBU5_VIBMI</name>
<dbReference type="Proteomes" id="UP000004827">
    <property type="component" value="Unassembled WGS sequence"/>
</dbReference>
<evidence type="ECO:0000313" key="2">
    <source>
        <dbReference type="EMBL" id="EEW07783.1"/>
    </source>
</evidence>
<feature type="transmembrane region" description="Helical" evidence="1">
    <location>
        <begin position="87"/>
        <end position="104"/>
    </location>
</feature>
<protein>
    <submittedName>
        <fullName evidence="2">Uncharacterized protein</fullName>
    </submittedName>
</protein>
<keyword evidence="1" id="KW-0472">Membrane</keyword>
<evidence type="ECO:0000256" key="1">
    <source>
        <dbReference type="SAM" id="Phobius"/>
    </source>
</evidence>
<comment type="caution">
    <text evidence="2">The sequence shown here is derived from an EMBL/GenBank/DDBJ whole genome shotgun (WGS) entry which is preliminary data.</text>
</comment>
<reference evidence="2 3" key="1">
    <citation type="journal article" date="2009" name="BMC Evol. Biol.">
        <title>Genomic taxonomy of Vibrios.</title>
        <authorList>
            <person name="Thompson C.C."/>
            <person name="Vicente A.C."/>
            <person name="Souza R.C."/>
            <person name="Vasconcelos A.T."/>
            <person name="Vesth T."/>
            <person name="Alves N.Jr."/>
            <person name="Ussery D.W."/>
            <person name="Iida T."/>
            <person name="Thompson F.L."/>
        </authorList>
    </citation>
    <scope>NUCLEOTIDE SEQUENCE [LARGE SCALE GENOMIC DNA]</scope>
    <source>
        <strain evidence="2 3">VM603</strain>
    </source>
</reference>
<gene>
    <name evidence="2" type="ORF">VMB_09920</name>
</gene>
<organism evidence="2 3">
    <name type="scientific">Vibrio mimicus VM603</name>
    <dbReference type="NCBI Taxonomy" id="671074"/>
    <lineage>
        <taxon>Bacteria</taxon>
        <taxon>Pseudomonadati</taxon>
        <taxon>Pseudomonadota</taxon>
        <taxon>Gammaproteobacteria</taxon>
        <taxon>Vibrionales</taxon>
        <taxon>Vibrionaceae</taxon>
        <taxon>Vibrio</taxon>
    </lineage>
</organism>
<sequence length="106" mass="11806">MSLELIKHGRHCSSCKDDDVLYHCMPLMNNNTGISRPPCNKLSTAKFPSAQKLKNRPRYKPFMKCCVAVLFAICFALVQINLALHCAILFVAAACYHATAILLLHS</sequence>
<accession>D2YBU5</accession>
<dbReference type="AlphaFoldDB" id="D2YBU5"/>
<keyword evidence="1" id="KW-1133">Transmembrane helix</keyword>